<dbReference type="EMBL" id="ASXS01000027">
    <property type="protein sequence ID" value="EPP19777.1"/>
    <property type="molecule type" value="Genomic_DNA"/>
</dbReference>
<dbReference type="Pfam" id="PF13528">
    <property type="entry name" value="Glyco_trans_1_3"/>
    <property type="match status" value="1"/>
</dbReference>
<proteinExistence type="predicted"/>
<organism evidence="1 2">
    <name type="scientific">Vibrio fluvialis PG41</name>
    <dbReference type="NCBI Taxonomy" id="1336752"/>
    <lineage>
        <taxon>Bacteria</taxon>
        <taxon>Pseudomonadati</taxon>
        <taxon>Pseudomonadota</taxon>
        <taxon>Gammaproteobacteria</taxon>
        <taxon>Vibrionales</taxon>
        <taxon>Vibrionaceae</taxon>
        <taxon>Vibrio</taxon>
    </lineage>
</organism>
<evidence type="ECO:0000313" key="1">
    <source>
        <dbReference type="EMBL" id="EPP19777.1"/>
    </source>
</evidence>
<dbReference type="NCBIfam" id="TIGR00661">
    <property type="entry name" value="MJ1255"/>
    <property type="match status" value="1"/>
</dbReference>
<sequence>MCHALINTAGVYGLKILYGVQGTGNGHITRARAMCEAFSQRDANVDFLFSGREQNKYFSMECFGCYQTRRGLTFSTHQGQVNYVKTAFNNSPMQLMREIQQLDLSAYDLIINDFEPVSAWAAKRQGIPCIGISHQNAFRYPVPLKGANWLDKLIMQRFAPADYHLGLHWYHFDQPILPPIVHTAGLSTISQDYILVYLPFEQIDHVCELLFRFVNQHFVFYHPNVMEEEVIENVELRPLCHSKFHQHLQHCAGVIANGGFELPSEALSLGKKLLLKPLNGQFEQQSNVATLDILGLASVMDFLDASAVSKWLDEKQAERVVYPNVANAIADWVLQGRWHDHSELCHSLWQQVDFPSYVSIN</sequence>
<evidence type="ECO:0000313" key="2">
    <source>
        <dbReference type="Proteomes" id="UP000014854"/>
    </source>
</evidence>
<protein>
    <submittedName>
        <fullName evidence="1">Glycosyltransferase</fullName>
    </submittedName>
</protein>
<dbReference type="GO" id="GO:0016740">
    <property type="term" value="F:transferase activity"/>
    <property type="evidence" value="ECO:0007669"/>
    <property type="project" value="UniProtKB-KW"/>
</dbReference>
<dbReference type="InterPro" id="IPR005262">
    <property type="entry name" value="MJ1255-like"/>
</dbReference>
<dbReference type="SUPFAM" id="SSF53756">
    <property type="entry name" value="UDP-Glycosyltransferase/glycogen phosphorylase"/>
    <property type="match status" value="1"/>
</dbReference>
<dbReference type="Proteomes" id="UP000014854">
    <property type="component" value="Unassembled WGS sequence"/>
</dbReference>
<name>S7HVT0_VIBFL</name>
<gene>
    <name evidence="1" type="ORF">L910_2676</name>
</gene>
<reference evidence="1 2" key="1">
    <citation type="journal article" date="2013" name="Gut Pathog.">
        <title>Evidence of a new metabolic capacity in an emerging diarrheal pathogen: lessons from the draft genomes of Vibrio fluvialis strains PG41 and I21563.</title>
        <authorList>
            <person name="Khatri I."/>
            <person name="Mahajan S."/>
            <person name="Dureja C."/>
            <person name="Subramanian S."/>
            <person name="Raychaudhuri S."/>
        </authorList>
    </citation>
    <scope>NUCLEOTIDE SEQUENCE [LARGE SCALE GENOMIC DNA]</scope>
    <source>
        <strain evidence="1 2">PG41</strain>
    </source>
</reference>
<comment type="caution">
    <text evidence="1">The sequence shown here is derived from an EMBL/GenBank/DDBJ whole genome shotgun (WGS) entry which is preliminary data.</text>
</comment>
<accession>S7HVT0</accession>
<dbReference type="PATRIC" id="fig|1336752.4.peg.4350"/>
<keyword evidence="1" id="KW-0808">Transferase</keyword>
<dbReference type="AlphaFoldDB" id="S7HVT0"/>